<reference evidence="1" key="1">
    <citation type="submission" date="2019-05" db="EMBL/GenBank/DDBJ databases">
        <title>Metatranscriptomic reconstruction reveals RNA viruses with the potential to shape carbon cycling in soil.</title>
        <authorList>
            <person name="Starr E.P."/>
            <person name="Nuccio E."/>
            <person name="Pett-Ridge J."/>
            <person name="Banfield J.F."/>
            <person name="Firestone M.K."/>
        </authorList>
    </citation>
    <scope>NUCLEOTIDE SEQUENCE</scope>
    <source>
        <strain evidence="1">H2_Bulk_36_scaffold_37</strain>
    </source>
</reference>
<protein>
    <submittedName>
        <fullName evidence="1">Uncharacterized protein</fullName>
    </submittedName>
</protein>
<dbReference type="EMBL" id="MN034742">
    <property type="protein sequence ID" value="QDH89297.1"/>
    <property type="molecule type" value="Genomic_RNA"/>
</dbReference>
<name>A0A514D6U3_9VIRU</name>
<organism evidence="1">
    <name type="scientific">Leviviridae sp</name>
    <dbReference type="NCBI Taxonomy" id="2027243"/>
    <lineage>
        <taxon>Viruses</taxon>
        <taxon>Riboviria</taxon>
        <taxon>Orthornavirae</taxon>
        <taxon>Lenarviricota</taxon>
        <taxon>Leviviricetes</taxon>
        <taxon>Norzivirales</taxon>
        <taxon>Fiersviridae</taxon>
    </lineage>
</organism>
<gene>
    <name evidence="1" type="ORF">H2Bulk3637_000001</name>
</gene>
<sequence>LNCRGVGPNWREGTLWDLTVVLSLLRVMPTRKRYIADSDSQLGSATLSTWVRRKTSSVKELYVSQTRRQVELAPDKKGKQITVSENHNWNGRRNKPSSPGDVGGPFFTEKSGIRVVNPTRRRLTGSIQWDQNSQYWSEAEYIGPVLACSPSSAIIPSSAKSSKSALLAMGTEAIARCKPTNSVADVATAIAELYSEGLPKLAGSAFWERKAFTGREIGDEYLNQEFGWKPMVSDVRSICEAVASSHAILKAYEEGSGSIVRRRYEFPESYSETTVQGAATDFAVLSGSNSPALRDPLKPPAVLYQRSVQTKKVWFSGAFTYHLPTGFKSRNAMERLSAKANVLLGTDLTPEVLWNAMPWSWAVDWFSNAGDVISNLSDWSTDGLVLKYGYVMEHSSASNTYFQIDGGKMFTPNIIGSPVVAYVETKQREVATPFGFGLNWDAFSPRQWAITAALGLSNQKRL</sequence>
<feature type="non-terminal residue" evidence="1">
    <location>
        <position position="1"/>
    </location>
</feature>
<proteinExistence type="predicted"/>
<evidence type="ECO:0000313" key="1">
    <source>
        <dbReference type="EMBL" id="QDH89297.1"/>
    </source>
</evidence>
<accession>A0A514D6U3</accession>